<dbReference type="Pfam" id="PF00488">
    <property type="entry name" value="MutS_V"/>
    <property type="match status" value="1"/>
</dbReference>
<evidence type="ECO:0000313" key="5">
    <source>
        <dbReference type="EMBL" id="GGC33352.1"/>
    </source>
</evidence>
<dbReference type="Proteomes" id="UP000597338">
    <property type="component" value="Unassembled WGS sequence"/>
</dbReference>
<keyword evidence="6" id="KW-1185">Reference proteome</keyword>
<dbReference type="EMBL" id="BMIK01000009">
    <property type="protein sequence ID" value="GGC33352.1"/>
    <property type="molecule type" value="Genomic_DNA"/>
</dbReference>
<dbReference type="PANTHER" id="PTHR11361:SF99">
    <property type="entry name" value="DNA MISMATCH REPAIR PROTEIN"/>
    <property type="match status" value="1"/>
</dbReference>
<sequence length="448" mass="50335">MAFITDKQTLADLNLMGKYKIGSMFNLFNRVKTRGGELLLEEMFRAPLVDAMAINQRSARIEYLGRLGVKLEINGELTEMASEYLTQPRPANPLSSLFNCYKEKTQEVLYRSQKYAIQQRHIFAVQEVLLAASNLLGQLEKQGQGEHPCKAIQDRVSAIINAPGLKQLKPKYPYTVQQMAQCQFLMLNRYRRELEELLRLLYELDVYLSVGQVAVDKGLVYAQAVDVGSGQTNDWIEVVNLKHPALADAVGNTITLSRQENVVFLTGANMAGKSTWMKTLGISFYLAHMGFPVAAERMRFAVMEGLFTSINVPDDISQGWSHFYAEVMRVKLVAKEVSSGKRLFVLFDELFKGTNVKDAYDATLAVTQKLAKYHTCAFVISTHIIEVGDALHGTANIQFRYMPTVMEGAVPRYTYRMASGITTDRQGMIIIENEGILEMLGRPVSDHS</sequence>
<dbReference type="Gene3D" id="3.40.50.300">
    <property type="entry name" value="P-loop containing nucleotide triphosphate hydrolases"/>
    <property type="match status" value="1"/>
</dbReference>
<dbReference type="Gene3D" id="1.10.1420.10">
    <property type="match status" value="1"/>
</dbReference>
<keyword evidence="2" id="KW-0067">ATP-binding</keyword>
<dbReference type="InterPro" id="IPR045076">
    <property type="entry name" value="MutS"/>
</dbReference>
<dbReference type="InterPro" id="IPR007696">
    <property type="entry name" value="DNA_mismatch_repair_MutS_core"/>
</dbReference>
<organism evidence="5 6">
    <name type="scientific">Parapedobacter defluvii</name>
    <dbReference type="NCBI Taxonomy" id="2045106"/>
    <lineage>
        <taxon>Bacteria</taxon>
        <taxon>Pseudomonadati</taxon>
        <taxon>Bacteroidota</taxon>
        <taxon>Sphingobacteriia</taxon>
        <taxon>Sphingobacteriales</taxon>
        <taxon>Sphingobacteriaceae</taxon>
        <taxon>Parapedobacter</taxon>
    </lineage>
</organism>
<reference evidence="6" key="1">
    <citation type="journal article" date="2019" name="Int. J. Syst. Evol. Microbiol.">
        <title>The Global Catalogue of Microorganisms (GCM) 10K type strain sequencing project: providing services to taxonomists for standard genome sequencing and annotation.</title>
        <authorList>
            <consortium name="The Broad Institute Genomics Platform"/>
            <consortium name="The Broad Institute Genome Sequencing Center for Infectious Disease"/>
            <person name="Wu L."/>
            <person name="Ma J."/>
        </authorList>
    </citation>
    <scope>NUCLEOTIDE SEQUENCE [LARGE SCALE GENOMIC DNA]</scope>
    <source>
        <strain evidence="6">CGMCC 1.15342</strain>
    </source>
</reference>
<evidence type="ECO:0000259" key="4">
    <source>
        <dbReference type="SMART" id="SM00534"/>
    </source>
</evidence>
<dbReference type="PANTHER" id="PTHR11361">
    <property type="entry name" value="DNA MISMATCH REPAIR PROTEIN MUTS FAMILY MEMBER"/>
    <property type="match status" value="1"/>
</dbReference>
<evidence type="ECO:0000256" key="1">
    <source>
        <dbReference type="ARBA" id="ARBA00022741"/>
    </source>
</evidence>
<comment type="caution">
    <text evidence="5">The sequence shown here is derived from an EMBL/GenBank/DDBJ whole genome shotgun (WGS) entry which is preliminary data.</text>
</comment>
<protein>
    <recommendedName>
        <fullName evidence="4">DNA mismatch repair proteins mutS family domain-containing protein</fullName>
    </recommendedName>
</protein>
<dbReference type="InterPro" id="IPR000432">
    <property type="entry name" value="DNA_mismatch_repair_MutS_C"/>
</dbReference>
<dbReference type="SUPFAM" id="SSF52540">
    <property type="entry name" value="P-loop containing nucleoside triphosphate hydrolases"/>
    <property type="match status" value="1"/>
</dbReference>
<dbReference type="InterPro" id="IPR036187">
    <property type="entry name" value="DNA_mismatch_repair_MutS_sf"/>
</dbReference>
<evidence type="ECO:0000256" key="2">
    <source>
        <dbReference type="ARBA" id="ARBA00022840"/>
    </source>
</evidence>
<proteinExistence type="predicted"/>
<dbReference type="InterPro" id="IPR027417">
    <property type="entry name" value="P-loop_NTPase"/>
</dbReference>
<evidence type="ECO:0000256" key="3">
    <source>
        <dbReference type="ARBA" id="ARBA00023125"/>
    </source>
</evidence>
<keyword evidence="1" id="KW-0547">Nucleotide-binding</keyword>
<dbReference type="Pfam" id="PF05192">
    <property type="entry name" value="MutS_III"/>
    <property type="match status" value="1"/>
</dbReference>
<dbReference type="SMART" id="SM00534">
    <property type="entry name" value="MUTSac"/>
    <property type="match status" value="1"/>
</dbReference>
<accession>A0ABQ1M582</accession>
<keyword evidence="3" id="KW-0238">DNA-binding</keyword>
<name>A0ABQ1M582_9SPHI</name>
<dbReference type="SUPFAM" id="SSF48334">
    <property type="entry name" value="DNA repair protein MutS, domain III"/>
    <property type="match status" value="1"/>
</dbReference>
<evidence type="ECO:0000313" key="6">
    <source>
        <dbReference type="Proteomes" id="UP000597338"/>
    </source>
</evidence>
<feature type="domain" description="DNA mismatch repair proteins mutS family" evidence="4">
    <location>
        <begin position="260"/>
        <end position="441"/>
    </location>
</feature>
<gene>
    <name evidence="5" type="ORF">GCM10011386_26820</name>
</gene>
<dbReference type="RefSeq" id="WP_188751532.1">
    <property type="nucleotide sequence ID" value="NZ_BMIK01000009.1"/>
</dbReference>